<sequence length="403" mass="45759">MNEKLLQLHTTIGIPSSMICYITRHHDLSKNPIASEVHHVLSLGNVKDPRAALDHAGVRKLSKSEQKKVKDTYFRNHKNRIQAEVDSESDRIRGWKLMAETNDKLRAYFGDIDDRALFEIFHVDLSKHYDIIRHLWKQDLTNERIETVSGIVRWSYGTALGYLAVSLASEKRETSGFLENIISQTYDPVIKDFSGPARMAREWFSGPFITAELAQGRGLLPFDPFCRASYPAAVSMRKHDANLVDEVFEKICKSYGIDTNRGVLEITASPYDYSRHHQRAVGLGMKMMHDIIQQRTNRVAGPVGLVWQCIADYLDRNACLNEKRRFVKKEHLIALGKLWVASDKPAPLEMMQAAPESSQKKLRSQDTKDKAIAAFKEHEKSLKRVQGPAATSPVGDDDMDIDL</sequence>
<dbReference type="RefSeq" id="XP_019051273.1">
    <property type="nucleotide sequence ID" value="XM_019188395.1"/>
</dbReference>
<dbReference type="Proteomes" id="UP000092730">
    <property type="component" value="Chromosome 1"/>
</dbReference>
<reference evidence="3" key="4">
    <citation type="submission" date="2024-02" db="EMBL/GenBank/DDBJ databases">
        <title>Comparative genomics of Cryptococcus and Kwoniella reveals pathogenesis evolution and contrasting modes of karyotype evolution via chromosome fusion or intercentromeric recombination.</title>
        <authorList>
            <person name="Coelho M.A."/>
            <person name="David-Palma M."/>
            <person name="Shea T."/>
            <person name="Bowers K."/>
            <person name="McGinley-Smith S."/>
            <person name="Mohammad A.W."/>
            <person name="Gnirke A."/>
            <person name="Yurkov A.M."/>
            <person name="Nowrousian M."/>
            <person name="Sun S."/>
            <person name="Cuomo C.A."/>
            <person name="Heitman J."/>
        </authorList>
    </citation>
    <scope>NUCLEOTIDE SEQUENCE</scope>
    <source>
        <strain evidence="3">CBS 10118</strain>
    </source>
</reference>
<dbReference type="EMBL" id="CP144541">
    <property type="protein sequence ID" value="WVW81035.1"/>
    <property type="molecule type" value="Genomic_DNA"/>
</dbReference>
<keyword evidence="4" id="KW-1185">Reference proteome</keyword>
<gene>
    <name evidence="2" type="ORF">I302_01722</name>
    <name evidence="3" type="ORF">I302_103026</name>
</gene>
<reference evidence="2" key="3">
    <citation type="submission" date="2014-01" db="EMBL/GenBank/DDBJ databases">
        <title>Evolution of pathogenesis and genome organization in the Tremellales.</title>
        <authorList>
            <person name="Cuomo C."/>
            <person name="Litvintseva A."/>
            <person name="Heitman J."/>
            <person name="Chen Y."/>
            <person name="Sun S."/>
            <person name="Springer D."/>
            <person name="Dromer F."/>
            <person name="Young S."/>
            <person name="Zeng Q."/>
            <person name="Chapman S."/>
            <person name="Gujja S."/>
            <person name="Saif S."/>
            <person name="Birren B."/>
        </authorList>
    </citation>
    <scope>NUCLEOTIDE SEQUENCE</scope>
    <source>
        <strain evidence="2">CBS 10118</strain>
    </source>
</reference>
<dbReference type="KEGG" id="kbi:30206121"/>
<feature type="region of interest" description="Disordered" evidence="1">
    <location>
        <begin position="377"/>
        <end position="403"/>
    </location>
</feature>
<dbReference type="VEuPathDB" id="FungiDB:I302_01722"/>
<proteinExistence type="predicted"/>
<evidence type="ECO:0000256" key="1">
    <source>
        <dbReference type="SAM" id="MobiDB-lite"/>
    </source>
</evidence>
<dbReference type="GeneID" id="30206121"/>
<evidence type="ECO:0000313" key="2">
    <source>
        <dbReference type="EMBL" id="OCF30203.1"/>
    </source>
</evidence>
<dbReference type="EMBL" id="KI894018">
    <property type="protein sequence ID" value="OCF30203.1"/>
    <property type="molecule type" value="Genomic_DNA"/>
</dbReference>
<dbReference type="OrthoDB" id="10346227at2759"/>
<dbReference type="AlphaFoldDB" id="A0A1B9GGM4"/>
<evidence type="ECO:0000313" key="4">
    <source>
        <dbReference type="Proteomes" id="UP000092730"/>
    </source>
</evidence>
<evidence type="ECO:0000313" key="3">
    <source>
        <dbReference type="EMBL" id="WVW81035.1"/>
    </source>
</evidence>
<reference evidence="3" key="2">
    <citation type="submission" date="2013-07" db="EMBL/GenBank/DDBJ databases">
        <authorList>
            <consortium name="The Broad Institute Genome Sequencing Platform"/>
            <person name="Cuomo C."/>
            <person name="Litvintseva A."/>
            <person name="Chen Y."/>
            <person name="Heitman J."/>
            <person name="Sun S."/>
            <person name="Springer D."/>
            <person name="Dromer F."/>
            <person name="Young S.K."/>
            <person name="Zeng Q."/>
            <person name="Gargeya S."/>
            <person name="Fitzgerald M."/>
            <person name="Abouelleil A."/>
            <person name="Alvarado L."/>
            <person name="Berlin A.M."/>
            <person name="Chapman S.B."/>
            <person name="Dewar J."/>
            <person name="Goldberg J."/>
            <person name="Griggs A."/>
            <person name="Gujja S."/>
            <person name="Hansen M."/>
            <person name="Howarth C."/>
            <person name="Imamovic A."/>
            <person name="Larimer J."/>
            <person name="McCowan C."/>
            <person name="Murphy C."/>
            <person name="Pearson M."/>
            <person name="Priest M."/>
            <person name="Roberts A."/>
            <person name="Saif S."/>
            <person name="Shea T."/>
            <person name="Sykes S."/>
            <person name="Wortman J."/>
            <person name="Nusbaum C."/>
            <person name="Birren B."/>
        </authorList>
    </citation>
    <scope>NUCLEOTIDE SEQUENCE</scope>
    <source>
        <strain evidence="3">CBS 10118</strain>
    </source>
</reference>
<protein>
    <submittedName>
        <fullName evidence="2">Uncharacterized protein</fullName>
    </submittedName>
</protein>
<accession>A0A1B9GGM4</accession>
<name>A0A1B9GGM4_9TREE</name>
<organism evidence="2">
    <name type="scientific">Kwoniella bestiolae CBS 10118</name>
    <dbReference type="NCBI Taxonomy" id="1296100"/>
    <lineage>
        <taxon>Eukaryota</taxon>
        <taxon>Fungi</taxon>
        <taxon>Dikarya</taxon>
        <taxon>Basidiomycota</taxon>
        <taxon>Agaricomycotina</taxon>
        <taxon>Tremellomycetes</taxon>
        <taxon>Tremellales</taxon>
        <taxon>Cryptococcaceae</taxon>
        <taxon>Kwoniella</taxon>
    </lineage>
</organism>
<reference evidence="2" key="1">
    <citation type="submission" date="2013-07" db="EMBL/GenBank/DDBJ databases">
        <title>The Genome Sequence of Cryptococcus bestiolae CBS10118.</title>
        <authorList>
            <consortium name="The Broad Institute Genome Sequencing Platform"/>
            <person name="Cuomo C."/>
            <person name="Litvintseva A."/>
            <person name="Chen Y."/>
            <person name="Heitman J."/>
            <person name="Sun S."/>
            <person name="Springer D."/>
            <person name="Dromer F."/>
            <person name="Young S.K."/>
            <person name="Zeng Q."/>
            <person name="Gargeya S."/>
            <person name="Fitzgerald M."/>
            <person name="Abouelleil A."/>
            <person name="Alvarado L."/>
            <person name="Berlin A.M."/>
            <person name="Chapman S.B."/>
            <person name="Dewar J."/>
            <person name="Goldberg J."/>
            <person name="Griggs A."/>
            <person name="Gujja S."/>
            <person name="Hansen M."/>
            <person name="Howarth C."/>
            <person name="Imamovic A."/>
            <person name="Larimer J."/>
            <person name="McCowan C."/>
            <person name="Murphy C."/>
            <person name="Pearson M."/>
            <person name="Priest M."/>
            <person name="Roberts A."/>
            <person name="Saif S."/>
            <person name="Shea T."/>
            <person name="Sykes S."/>
            <person name="Wortman J."/>
            <person name="Nusbaum C."/>
            <person name="Birren B."/>
        </authorList>
    </citation>
    <scope>NUCLEOTIDE SEQUENCE [LARGE SCALE GENOMIC DNA]</scope>
    <source>
        <strain evidence="2">CBS 10118</strain>
    </source>
</reference>